<keyword evidence="1" id="KW-0812">Transmembrane</keyword>
<proteinExistence type="predicted"/>
<evidence type="ECO:0000313" key="3">
    <source>
        <dbReference type="EMBL" id="OGY45251.1"/>
    </source>
</evidence>
<dbReference type="Gene3D" id="3.40.30.10">
    <property type="entry name" value="Glutaredoxin"/>
    <property type="match status" value="1"/>
</dbReference>
<evidence type="ECO:0000313" key="4">
    <source>
        <dbReference type="Proteomes" id="UP000176241"/>
    </source>
</evidence>
<feature type="transmembrane region" description="Helical" evidence="1">
    <location>
        <begin position="245"/>
        <end position="264"/>
    </location>
</feature>
<dbReference type="SUPFAM" id="SSF52833">
    <property type="entry name" value="Thioredoxin-like"/>
    <property type="match status" value="1"/>
</dbReference>
<keyword evidence="1" id="KW-1133">Transmembrane helix</keyword>
<feature type="signal peptide" evidence="2">
    <location>
        <begin position="1"/>
        <end position="38"/>
    </location>
</feature>
<accession>A0A1G1XZ61</accession>
<feature type="chain" id="PRO_5009581423" description="Thioredoxin domain-containing protein" evidence="2">
    <location>
        <begin position="39"/>
        <end position="413"/>
    </location>
</feature>
<keyword evidence="1" id="KW-0472">Membrane</keyword>
<dbReference type="InterPro" id="IPR017937">
    <property type="entry name" value="Thioredoxin_CS"/>
</dbReference>
<dbReference type="EMBL" id="MHIC01000017">
    <property type="protein sequence ID" value="OGY45251.1"/>
    <property type="molecule type" value="Genomic_DNA"/>
</dbReference>
<protein>
    <recommendedName>
        <fullName evidence="5">Thioredoxin domain-containing protein</fullName>
    </recommendedName>
</protein>
<dbReference type="STRING" id="1797533.A2731_01820"/>
<dbReference type="PROSITE" id="PS00194">
    <property type="entry name" value="THIOREDOXIN_1"/>
    <property type="match status" value="1"/>
</dbReference>
<sequence>MSSGLNTKTKKNLSLCFRVFLFSCVFVFLITLPSFAFAQEPPPVYLTLFYGDGCPHCAKEELFLDQLEKEFSNLKVRRLEVWYNPDNVEIMKQTGQKLNIKITGVPLTIVGDEAISGYLNDQTTGARIRSIVERHSVGGCVDTVGELIGETPTEGEIECKTNNLPETVSLPFFGEVNAKQWSLPILTIVIAAIDGFNPCAMWVLLFLISLLLGMKNRKKMWILGSAFIISSALVYFLFLSAWLNLFLFLGFIAAIRIIIGLVAIGSGSYHLKEWWFNRNAACRAINTEKREKIMGNLRKVVEQRIFWLALIGIIGVAVAVNLVELVCSAGLPAIYTQILSISNLSTPVYYLYLLLYIFIFMLDDLLVFIIAMTTLQAFGISKKYTHWANLVGGIIILVLGILLIFKPGLVMFG</sequence>
<feature type="transmembrane region" description="Helical" evidence="1">
    <location>
        <begin position="387"/>
        <end position="405"/>
    </location>
</feature>
<feature type="transmembrane region" description="Helical" evidence="1">
    <location>
        <begin position="305"/>
        <end position="331"/>
    </location>
</feature>
<evidence type="ECO:0008006" key="5">
    <source>
        <dbReference type="Google" id="ProtNLM"/>
    </source>
</evidence>
<reference evidence="3 4" key="1">
    <citation type="journal article" date="2016" name="Nat. Commun.">
        <title>Thousands of microbial genomes shed light on interconnected biogeochemical processes in an aquifer system.</title>
        <authorList>
            <person name="Anantharaman K."/>
            <person name="Brown C.T."/>
            <person name="Hug L.A."/>
            <person name="Sharon I."/>
            <person name="Castelle C.J."/>
            <person name="Probst A.J."/>
            <person name="Thomas B.C."/>
            <person name="Singh A."/>
            <person name="Wilkins M.J."/>
            <person name="Karaoz U."/>
            <person name="Brodie E.L."/>
            <person name="Williams K.H."/>
            <person name="Hubbard S.S."/>
            <person name="Banfield J.F."/>
        </authorList>
    </citation>
    <scope>NUCLEOTIDE SEQUENCE [LARGE SCALE GENOMIC DNA]</scope>
</reference>
<dbReference type="CDD" id="cd01659">
    <property type="entry name" value="TRX_superfamily"/>
    <property type="match status" value="1"/>
</dbReference>
<feature type="transmembrane region" description="Helical" evidence="1">
    <location>
        <begin position="220"/>
        <end position="239"/>
    </location>
</feature>
<feature type="transmembrane region" description="Helical" evidence="1">
    <location>
        <begin position="181"/>
        <end position="208"/>
    </location>
</feature>
<dbReference type="InterPro" id="IPR036249">
    <property type="entry name" value="Thioredoxin-like_sf"/>
</dbReference>
<evidence type="ECO:0000256" key="1">
    <source>
        <dbReference type="SAM" id="Phobius"/>
    </source>
</evidence>
<keyword evidence="2" id="KW-0732">Signal</keyword>
<gene>
    <name evidence="3" type="ORF">A2731_01820</name>
</gene>
<feature type="transmembrane region" description="Helical" evidence="1">
    <location>
        <begin position="351"/>
        <end position="375"/>
    </location>
</feature>
<evidence type="ECO:0000256" key="2">
    <source>
        <dbReference type="SAM" id="SignalP"/>
    </source>
</evidence>
<name>A0A1G1XZ61_9BACT</name>
<dbReference type="AlphaFoldDB" id="A0A1G1XZ61"/>
<dbReference type="Proteomes" id="UP000176241">
    <property type="component" value="Unassembled WGS sequence"/>
</dbReference>
<comment type="caution">
    <text evidence="3">The sequence shown here is derived from an EMBL/GenBank/DDBJ whole genome shotgun (WGS) entry which is preliminary data.</text>
</comment>
<organism evidence="3 4">
    <name type="scientific">Candidatus Buchananbacteria bacterium RIFCSPHIGHO2_01_FULL_39_8</name>
    <dbReference type="NCBI Taxonomy" id="1797533"/>
    <lineage>
        <taxon>Bacteria</taxon>
        <taxon>Candidatus Buchananiibacteriota</taxon>
    </lineage>
</organism>